<name>A0A292YRZ1_9BACL</name>
<dbReference type="Proteomes" id="UP000217785">
    <property type="component" value="Unassembled WGS sequence"/>
</dbReference>
<gene>
    <name evidence="1" type="ORF">EFBL_2911</name>
</gene>
<reference evidence="2" key="1">
    <citation type="submission" date="2017-07" db="EMBL/GenBank/DDBJ databases">
        <title>Draft genome sequence of Effusibacillus lacus strain skLN1.</title>
        <authorList>
            <person name="Watanabe M."/>
            <person name="Kojima H."/>
            <person name="Fukui M."/>
        </authorList>
    </citation>
    <scope>NUCLEOTIDE SEQUENCE [LARGE SCALE GENOMIC DNA]</scope>
    <source>
        <strain evidence="2">skLN1</strain>
    </source>
</reference>
<accession>A0A292YRZ1</accession>
<organism evidence="1 2">
    <name type="scientific">Effusibacillus lacus</name>
    <dbReference type="NCBI Taxonomy" id="1348429"/>
    <lineage>
        <taxon>Bacteria</taxon>
        <taxon>Bacillati</taxon>
        <taxon>Bacillota</taxon>
        <taxon>Bacilli</taxon>
        <taxon>Bacillales</taxon>
        <taxon>Alicyclobacillaceae</taxon>
        <taxon>Effusibacillus</taxon>
    </lineage>
</organism>
<evidence type="ECO:0000313" key="1">
    <source>
        <dbReference type="EMBL" id="GAX91245.1"/>
    </source>
</evidence>
<protein>
    <submittedName>
        <fullName evidence="1">Uncharacterized protein</fullName>
    </submittedName>
</protein>
<evidence type="ECO:0000313" key="2">
    <source>
        <dbReference type="Proteomes" id="UP000217785"/>
    </source>
</evidence>
<dbReference type="EMBL" id="BDUF01000086">
    <property type="protein sequence ID" value="GAX91245.1"/>
    <property type="molecule type" value="Genomic_DNA"/>
</dbReference>
<sequence>MFDPTIFDNLKTVLEGGLYDLDRENRIRITGRQDLLDLAAMSRAFRMEFVLTNGQDGITEIELSSELSDFAAELSRIRIVEQEPPGCRIRIRHHFPDWESVEAHLDTVRASLRELWGEEVHIKQVIEIVLGEEPAQQNLGKQFTAELTFLRKIDERHIGELPRLLMHTVRSFEKLRNLLR</sequence>
<keyword evidence="2" id="KW-1185">Reference proteome</keyword>
<dbReference type="AlphaFoldDB" id="A0A292YRZ1"/>
<proteinExistence type="predicted"/>
<comment type="caution">
    <text evidence="1">The sequence shown here is derived from an EMBL/GenBank/DDBJ whole genome shotgun (WGS) entry which is preliminary data.</text>
</comment>